<protein>
    <submittedName>
        <fullName evidence="1">Uncharacterized protein</fullName>
    </submittedName>
</protein>
<reference evidence="2" key="2">
    <citation type="journal article" date="2011" name="Proc. Natl. Acad. Sci. U.S.A.">
        <title>Obligate biotrophy features unraveled by the genomic analysis of rust fungi.</title>
        <authorList>
            <person name="Duplessis S."/>
            <person name="Cuomo C.A."/>
            <person name="Lin Y.-C."/>
            <person name="Aerts A."/>
            <person name="Tisserant E."/>
            <person name="Veneault-Fourrey C."/>
            <person name="Joly D.L."/>
            <person name="Hacquard S."/>
            <person name="Amselem J."/>
            <person name="Cantarel B.L."/>
            <person name="Chiu R."/>
            <person name="Coutinho P.M."/>
            <person name="Feau N."/>
            <person name="Field M."/>
            <person name="Frey P."/>
            <person name="Gelhaye E."/>
            <person name="Goldberg J."/>
            <person name="Grabherr M.G."/>
            <person name="Kodira C.D."/>
            <person name="Kohler A."/>
            <person name="Kuees U."/>
            <person name="Lindquist E.A."/>
            <person name="Lucas S.M."/>
            <person name="Mago R."/>
            <person name="Mauceli E."/>
            <person name="Morin E."/>
            <person name="Murat C."/>
            <person name="Pangilinan J.L."/>
            <person name="Park R."/>
            <person name="Pearson M."/>
            <person name="Quesneville H."/>
            <person name="Rouhier N."/>
            <person name="Sakthikumar S."/>
            <person name="Salamov A.A."/>
            <person name="Schmutz J."/>
            <person name="Selles B."/>
            <person name="Shapiro H."/>
            <person name="Tanguay P."/>
            <person name="Tuskan G.A."/>
            <person name="Henrissat B."/>
            <person name="Van de Peer Y."/>
            <person name="Rouze P."/>
            <person name="Ellis J.G."/>
            <person name="Dodds P.N."/>
            <person name="Schein J.E."/>
            <person name="Zhong S."/>
            <person name="Hamelin R.C."/>
            <person name="Grigoriev I.V."/>
            <person name="Szabo L.J."/>
            <person name="Martin F."/>
        </authorList>
    </citation>
    <scope>NUCLEOTIDE SEQUENCE [LARGE SCALE GENOMIC DNA]</scope>
    <source>
        <strain evidence="2">CRL 75-36-700-3 / race SCCL</strain>
    </source>
</reference>
<name>E3KC20_PUCGT</name>
<gene>
    <name evidence="1" type="ORF">PGTG_08244</name>
</gene>
<dbReference type="GeneID" id="10534196"/>
<dbReference type="Proteomes" id="UP000008783">
    <property type="component" value="Unassembled WGS sequence"/>
</dbReference>
<dbReference type="HOGENOM" id="CLU_2672272_0_0_1"/>
<accession>E3KC20</accession>
<keyword evidence="2" id="KW-1185">Reference proteome</keyword>
<evidence type="ECO:0000313" key="2">
    <source>
        <dbReference type="Proteomes" id="UP000008783"/>
    </source>
</evidence>
<sequence length="75" mass="8986">MWVQVLRHIKPEHVMRYNWEQDDRGPPIFNHGMLRQEGDVRRYQPLKLCSLYLDQFGMLRFSSKCEGCGFKDPSN</sequence>
<dbReference type="AlphaFoldDB" id="E3KC20"/>
<dbReference type="RefSeq" id="XP_003326414.2">
    <property type="nucleotide sequence ID" value="XM_003326366.2"/>
</dbReference>
<evidence type="ECO:0000313" key="1">
    <source>
        <dbReference type="EMBL" id="EFP81995.2"/>
    </source>
</evidence>
<dbReference type="VEuPathDB" id="FungiDB:PGTG_08244"/>
<dbReference type="EMBL" id="DS178280">
    <property type="protein sequence ID" value="EFP81995.2"/>
    <property type="molecule type" value="Genomic_DNA"/>
</dbReference>
<reference key="1">
    <citation type="submission" date="2007-01" db="EMBL/GenBank/DDBJ databases">
        <title>The Genome Sequence of Puccinia graminis f. sp. tritici Strain CRL 75-36-700-3.</title>
        <authorList>
            <consortium name="The Broad Institute Genome Sequencing Platform"/>
            <person name="Birren B."/>
            <person name="Lander E."/>
            <person name="Galagan J."/>
            <person name="Nusbaum C."/>
            <person name="Devon K."/>
            <person name="Cuomo C."/>
            <person name="Jaffe D."/>
            <person name="Butler J."/>
            <person name="Alvarez P."/>
            <person name="Gnerre S."/>
            <person name="Grabherr M."/>
            <person name="Mauceli E."/>
            <person name="Brockman W."/>
            <person name="Young S."/>
            <person name="LaButti K."/>
            <person name="Sykes S."/>
            <person name="DeCaprio D."/>
            <person name="Crawford M."/>
            <person name="Koehrsen M."/>
            <person name="Engels R."/>
            <person name="Montgomery P."/>
            <person name="Pearson M."/>
            <person name="Howarth C."/>
            <person name="Larson L."/>
            <person name="White J."/>
            <person name="Zeng Q."/>
            <person name="Kodira C."/>
            <person name="Yandava C."/>
            <person name="Alvarado L."/>
            <person name="O'Leary S."/>
            <person name="Szabo L."/>
            <person name="Dean R."/>
            <person name="Schein J."/>
        </authorList>
    </citation>
    <scope>NUCLEOTIDE SEQUENCE</scope>
    <source>
        <strain>CRL 75-36-700-3</strain>
    </source>
</reference>
<organism evidence="1 2">
    <name type="scientific">Puccinia graminis f. sp. tritici (strain CRL 75-36-700-3 / race SCCL)</name>
    <name type="common">Black stem rust fungus</name>
    <dbReference type="NCBI Taxonomy" id="418459"/>
    <lineage>
        <taxon>Eukaryota</taxon>
        <taxon>Fungi</taxon>
        <taxon>Dikarya</taxon>
        <taxon>Basidiomycota</taxon>
        <taxon>Pucciniomycotina</taxon>
        <taxon>Pucciniomycetes</taxon>
        <taxon>Pucciniales</taxon>
        <taxon>Pucciniaceae</taxon>
        <taxon>Puccinia</taxon>
    </lineage>
</organism>
<dbReference type="InParanoid" id="E3KC20"/>
<proteinExistence type="predicted"/>
<dbReference type="KEGG" id="pgr:PGTG_08244"/>